<feature type="region of interest" description="Disordered" evidence="1">
    <location>
        <begin position="18"/>
        <end position="108"/>
    </location>
</feature>
<evidence type="ECO:0000313" key="2">
    <source>
        <dbReference type="Ensembl" id="ENSCPGP00000013708.1"/>
    </source>
</evidence>
<accession>A0A8C3K0H3</accession>
<dbReference type="SUPFAM" id="SSF52540">
    <property type="entry name" value="P-loop containing nucleoside triphosphate hydrolases"/>
    <property type="match status" value="1"/>
</dbReference>
<proteinExistence type="predicted"/>
<protein>
    <recommendedName>
        <fullName evidence="4">NEDD4-binding protein 2-like 1</fullName>
    </recommendedName>
</protein>
<dbReference type="Gene3D" id="3.40.50.300">
    <property type="entry name" value="P-loop containing nucleotide triphosphate hydrolases"/>
    <property type="match status" value="1"/>
</dbReference>
<feature type="region of interest" description="Disordered" evidence="1">
    <location>
        <begin position="312"/>
        <end position="360"/>
    </location>
</feature>
<reference evidence="2" key="1">
    <citation type="submission" date="2025-08" db="UniProtKB">
        <authorList>
            <consortium name="Ensembl"/>
        </authorList>
    </citation>
    <scope>IDENTIFICATION</scope>
</reference>
<organism evidence="2 3">
    <name type="scientific">Calidris pygmaea</name>
    <name type="common">Spoon-billed sandpiper</name>
    <dbReference type="NCBI Taxonomy" id="425635"/>
    <lineage>
        <taxon>Eukaryota</taxon>
        <taxon>Metazoa</taxon>
        <taxon>Chordata</taxon>
        <taxon>Craniata</taxon>
        <taxon>Vertebrata</taxon>
        <taxon>Euteleostomi</taxon>
        <taxon>Archelosauria</taxon>
        <taxon>Archosauria</taxon>
        <taxon>Dinosauria</taxon>
        <taxon>Saurischia</taxon>
        <taxon>Theropoda</taxon>
        <taxon>Coelurosauria</taxon>
        <taxon>Aves</taxon>
        <taxon>Neognathae</taxon>
        <taxon>Neoaves</taxon>
        <taxon>Charadriiformes</taxon>
        <taxon>Scolopacidae</taxon>
        <taxon>Calidris</taxon>
    </lineage>
</organism>
<evidence type="ECO:0008006" key="4">
    <source>
        <dbReference type="Google" id="ProtNLM"/>
    </source>
</evidence>
<feature type="region of interest" description="Disordered" evidence="1">
    <location>
        <begin position="124"/>
        <end position="143"/>
    </location>
</feature>
<name>A0A8C3K0H3_9CHAR</name>
<feature type="compositionally biased region" description="Pro residues" evidence="1">
    <location>
        <begin position="72"/>
        <end position="81"/>
    </location>
</feature>
<feature type="compositionally biased region" description="Low complexity" evidence="1">
    <location>
        <begin position="82"/>
        <end position="94"/>
    </location>
</feature>
<dbReference type="PANTHER" id="PTHR13308:SF5">
    <property type="entry name" value="NEDD4-BINDING PROTEIN 2-LIKE 1"/>
    <property type="match status" value="1"/>
</dbReference>
<feature type="compositionally biased region" description="Basic and acidic residues" evidence="1">
    <location>
        <begin position="313"/>
        <end position="325"/>
    </location>
</feature>
<dbReference type="Ensembl" id="ENSCPGT00000015032.1">
    <property type="protein sequence ID" value="ENSCPGP00000013708.1"/>
    <property type="gene ID" value="ENSCPGG00000009722.1"/>
</dbReference>
<reference evidence="2" key="2">
    <citation type="submission" date="2025-09" db="UniProtKB">
        <authorList>
            <consortium name="Ensembl"/>
        </authorList>
    </citation>
    <scope>IDENTIFICATION</scope>
</reference>
<dbReference type="Proteomes" id="UP000694419">
    <property type="component" value="Unplaced"/>
</dbReference>
<evidence type="ECO:0000313" key="3">
    <source>
        <dbReference type="Proteomes" id="UP000694419"/>
    </source>
</evidence>
<keyword evidence="3" id="KW-1185">Reference proteome</keyword>
<dbReference type="InterPro" id="IPR026302">
    <property type="entry name" value="NEDD4-bd_p2"/>
</dbReference>
<dbReference type="InterPro" id="IPR027417">
    <property type="entry name" value="P-loop_NTPase"/>
</dbReference>
<sequence>MSFLSSLFPPKAAFVFTGAESRRPTIPNHPPLLRDAGFHSLPVPSAPSRGPDPRVPPPPRAGGPGSGAAAPGSPPPPPPLRAGPGRAAPAFPVGPGDGRTAAPGLWGASPAAPAATLRREVGAAAGAARRREDHPGQLQPLPVLDRGEEGRCVQAGVTPLAILLLSDHGSSSGKSSVLGLSRVVAPEGQLKRDHPSAVVLSTDDFFIENGVYVFEPDLLEDAHKWNQKRARKAMKNGKSPVIIDNTNIHAWEMKPYVMMARENRYEVIFQEPDTPWKFNVRELTRRNTHHVPREKIQRMKEQYEHNVTFHSVLHSEKPSRDERSSRGPNAAYGMGAHFNPPPVFSNRRPHGAHTNNAPYN</sequence>
<dbReference type="Pfam" id="PF13671">
    <property type="entry name" value="AAA_33"/>
    <property type="match status" value="1"/>
</dbReference>
<dbReference type="PANTHER" id="PTHR13308">
    <property type="entry name" value="NEDD4-BINDING PROTEIN 2-LIKE 1"/>
    <property type="match status" value="1"/>
</dbReference>
<evidence type="ECO:0000256" key="1">
    <source>
        <dbReference type="SAM" id="MobiDB-lite"/>
    </source>
</evidence>
<dbReference type="AlphaFoldDB" id="A0A8C3K0H3"/>